<dbReference type="AlphaFoldDB" id="A0A2G8SB59"/>
<dbReference type="OrthoDB" id="10265068at2759"/>
<name>A0A2G8SB59_9APHY</name>
<comment type="subcellular location">
    <subcellularLocation>
        <location evidence="1">Nucleus</location>
    </subcellularLocation>
</comment>
<dbReference type="GO" id="GO:0003824">
    <property type="term" value="F:catalytic activity"/>
    <property type="evidence" value="ECO:0007669"/>
    <property type="project" value="InterPro"/>
</dbReference>
<dbReference type="PANTHER" id="PTHR15074">
    <property type="entry name" value="METHYL-CPG-BINDING PROTEIN"/>
    <property type="match status" value="1"/>
</dbReference>
<keyword evidence="5" id="KW-1185">Reference proteome</keyword>
<reference evidence="4 5" key="1">
    <citation type="journal article" date="2015" name="Sci. Rep.">
        <title>Chromosome-level genome map provides insights into diverse defense mechanisms in the medicinal fungus Ganoderma sinense.</title>
        <authorList>
            <person name="Zhu Y."/>
            <person name="Xu J."/>
            <person name="Sun C."/>
            <person name="Zhou S."/>
            <person name="Xu H."/>
            <person name="Nelson D.R."/>
            <person name="Qian J."/>
            <person name="Song J."/>
            <person name="Luo H."/>
            <person name="Xiang L."/>
            <person name="Li Y."/>
            <person name="Xu Z."/>
            <person name="Ji A."/>
            <person name="Wang L."/>
            <person name="Lu S."/>
            <person name="Hayward A."/>
            <person name="Sun W."/>
            <person name="Li X."/>
            <person name="Schwartz D.C."/>
            <person name="Wang Y."/>
            <person name="Chen S."/>
        </authorList>
    </citation>
    <scope>NUCLEOTIDE SEQUENCE [LARGE SCALE GENOMIC DNA]</scope>
    <source>
        <strain evidence="4 5">ZZ0214-1</strain>
    </source>
</reference>
<dbReference type="Proteomes" id="UP000230002">
    <property type="component" value="Unassembled WGS sequence"/>
</dbReference>
<dbReference type="EMBL" id="AYKW01000012">
    <property type="protein sequence ID" value="PIL30973.1"/>
    <property type="molecule type" value="Genomic_DNA"/>
</dbReference>
<sequence>MDTPSTPRKRRRTVLQSRYFSTSPDPQNRNQHDSENTPGRSHEGHHPPSPPYPQQTHQSLVYTNSRFFKPKPSDLDANLTDPAFLLFYHDFLDAIHDLYYAKPLLIQDYVSYSPWKVLIAVTLVNKTSGRKAIPVFFDVIQRWPTPASLADAPLSLLFEIIKDLGLGQIRSQRLIDISQAFLDHPPQPDTLHPSRGKHTALFVTSDGSFDLKHVQYPPTPISHIPGCGPYALDSYRIFCAGGDDWMNVRPSDKELVKYLQWRWAVEAYRKWDQTFGPGESIDLDYVRALTATLTSNSTAPNQSVVLPN</sequence>
<comment type="caution">
    <text evidence="4">The sequence shown here is derived from an EMBL/GenBank/DDBJ whole genome shotgun (WGS) entry which is preliminary data.</text>
</comment>
<organism evidence="4 5">
    <name type="scientific">Ganoderma sinense ZZ0214-1</name>
    <dbReference type="NCBI Taxonomy" id="1077348"/>
    <lineage>
        <taxon>Eukaryota</taxon>
        <taxon>Fungi</taxon>
        <taxon>Dikarya</taxon>
        <taxon>Basidiomycota</taxon>
        <taxon>Agaricomycotina</taxon>
        <taxon>Agaricomycetes</taxon>
        <taxon>Polyporales</taxon>
        <taxon>Polyporaceae</taxon>
        <taxon>Ganoderma</taxon>
    </lineage>
</organism>
<dbReference type="GO" id="GO:0006281">
    <property type="term" value="P:DNA repair"/>
    <property type="evidence" value="ECO:0007669"/>
    <property type="project" value="InterPro"/>
</dbReference>
<protein>
    <recommendedName>
        <fullName evidence="6">HhH-GPD domain-containing protein</fullName>
    </recommendedName>
</protein>
<dbReference type="GO" id="GO:0003677">
    <property type="term" value="F:DNA binding"/>
    <property type="evidence" value="ECO:0007669"/>
    <property type="project" value="InterPro"/>
</dbReference>
<dbReference type="InterPro" id="IPR045138">
    <property type="entry name" value="MeCP2/MBD4"/>
</dbReference>
<dbReference type="Gene3D" id="1.10.340.30">
    <property type="entry name" value="Hypothetical protein, domain 2"/>
    <property type="match status" value="1"/>
</dbReference>
<feature type="compositionally biased region" description="Basic and acidic residues" evidence="3">
    <location>
        <begin position="30"/>
        <end position="46"/>
    </location>
</feature>
<evidence type="ECO:0000256" key="3">
    <source>
        <dbReference type="SAM" id="MobiDB-lite"/>
    </source>
</evidence>
<feature type="compositionally biased region" description="Polar residues" evidence="3">
    <location>
        <begin position="14"/>
        <end position="29"/>
    </location>
</feature>
<dbReference type="GO" id="GO:0005634">
    <property type="term" value="C:nucleus"/>
    <property type="evidence" value="ECO:0007669"/>
    <property type="project" value="UniProtKB-SubCell"/>
</dbReference>
<evidence type="ECO:0008006" key="6">
    <source>
        <dbReference type="Google" id="ProtNLM"/>
    </source>
</evidence>
<proteinExistence type="predicted"/>
<evidence type="ECO:0000313" key="4">
    <source>
        <dbReference type="EMBL" id="PIL30973.1"/>
    </source>
</evidence>
<keyword evidence="2" id="KW-0539">Nucleus</keyword>
<evidence type="ECO:0000313" key="5">
    <source>
        <dbReference type="Proteomes" id="UP000230002"/>
    </source>
</evidence>
<gene>
    <name evidence="4" type="ORF">GSI_05666</name>
</gene>
<evidence type="ECO:0000256" key="2">
    <source>
        <dbReference type="ARBA" id="ARBA00023242"/>
    </source>
</evidence>
<accession>A0A2G8SB59</accession>
<dbReference type="SUPFAM" id="SSF48150">
    <property type="entry name" value="DNA-glycosylase"/>
    <property type="match status" value="1"/>
</dbReference>
<feature type="region of interest" description="Disordered" evidence="3">
    <location>
        <begin position="1"/>
        <end position="56"/>
    </location>
</feature>
<evidence type="ECO:0000256" key="1">
    <source>
        <dbReference type="ARBA" id="ARBA00004123"/>
    </source>
</evidence>
<dbReference type="InterPro" id="IPR011257">
    <property type="entry name" value="DNA_glycosylase"/>
</dbReference>
<dbReference type="STRING" id="1077348.A0A2G8SB59"/>
<dbReference type="PANTHER" id="PTHR15074:SF0">
    <property type="entry name" value="METHYL-CPG-BINDING DOMAIN PROTEIN 4-LIKE PROTEIN"/>
    <property type="match status" value="1"/>
</dbReference>